<reference evidence="1 2" key="1">
    <citation type="submission" date="2019-05" db="EMBL/GenBank/DDBJ databases">
        <title>Another draft genome of Portunus trituberculatus and its Hox gene families provides insights of decapod evolution.</title>
        <authorList>
            <person name="Jeong J.-H."/>
            <person name="Song I."/>
            <person name="Kim S."/>
            <person name="Choi T."/>
            <person name="Kim D."/>
            <person name="Ryu S."/>
            <person name="Kim W."/>
        </authorList>
    </citation>
    <scope>NUCLEOTIDE SEQUENCE [LARGE SCALE GENOMIC DNA]</scope>
    <source>
        <tissue evidence="1">Muscle</tissue>
    </source>
</reference>
<name>A0A5B7F294_PORTR</name>
<organism evidence="1 2">
    <name type="scientific">Portunus trituberculatus</name>
    <name type="common">Swimming crab</name>
    <name type="synonym">Neptunus trituberculatus</name>
    <dbReference type="NCBI Taxonomy" id="210409"/>
    <lineage>
        <taxon>Eukaryota</taxon>
        <taxon>Metazoa</taxon>
        <taxon>Ecdysozoa</taxon>
        <taxon>Arthropoda</taxon>
        <taxon>Crustacea</taxon>
        <taxon>Multicrustacea</taxon>
        <taxon>Malacostraca</taxon>
        <taxon>Eumalacostraca</taxon>
        <taxon>Eucarida</taxon>
        <taxon>Decapoda</taxon>
        <taxon>Pleocyemata</taxon>
        <taxon>Brachyura</taxon>
        <taxon>Eubrachyura</taxon>
        <taxon>Portunoidea</taxon>
        <taxon>Portunidae</taxon>
        <taxon>Portuninae</taxon>
        <taxon>Portunus</taxon>
    </lineage>
</organism>
<proteinExistence type="predicted"/>
<keyword evidence="2" id="KW-1185">Reference proteome</keyword>
<protein>
    <submittedName>
        <fullName evidence="1">Uncharacterized protein</fullName>
    </submittedName>
</protein>
<sequence length="77" mass="8028">MGGVKVTAVLGDAVVMCPLPPLFQATHGAPKKKKIALPSATLAQASSHQFRAMSPSQALHFYHNCAPPCVCPAPVHP</sequence>
<dbReference type="Proteomes" id="UP000324222">
    <property type="component" value="Unassembled WGS sequence"/>
</dbReference>
<accession>A0A5B7F294</accession>
<evidence type="ECO:0000313" key="1">
    <source>
        <dbReference type="EMBL" id="MPC40652.1"/>
    </source>
</evidence>
<dbReference type="EMBL" id="VSRR010004767">
    <property type="protein sequence ID" value="MPC40652.1"/>
    <property type="molecule type" value="Genomic_DNA"/>
</dbReference>
<comment type="caution">
    <text evidence="1">The sequence shown here is derived from an EMBL/GenBank/DDBJ whole genome shotgun (WGS) entry which is preliminary data.</text>
</comment>
<evidence type="ECO:0000313" key="2">
    <source>
        <dbReference type="Proteomes" id="UP000324222"/>
    </source>
</evidence>
<gene>
    <name evidence="1" type="ORF">E2C01_034217</name>
</gene>
<dbReference type="AlphaFoldDB" id="A0A5B7F294"/>